<dbReference type="Proteomes" id="UP000321685">
    <property type="component" value="Unassembled WGS sequence"/>
</dbReference>
<accession>A0A511DC27</accession>
<organism evidence="3 4">
    <name type="scientific">Pseudonocardia sulfidoxydans NBRC 16205</name>
    <dbReference type="NCBI Taxonomy" id="1223511"/>
    <lineage>
        <taxon>Bacteria</taxon>
        <taxon>Bacillati</taxon>
        <taxon>Actinomycetota</taxon>
        <taxon>Actinomycetes</taxon>
        <taxon>Pseudonocardiales</taxon>
        <taxon>Pseudonocardiaceae</taxon>
        <taxon>Pseudonocardia</taxon>
    </lineage>
</organism>
<proteinExistence type="predicted"/>
<evidence type="ECO:0000313" key="4">
    <source>
        <dbReference type="Proteomes" id="UP000321685"/>
    </source>
</evidence>
<keyword evidence="4" id="KW-1185">Reference proteome</keyword>
<reference evidence="3 4" key="1">
    <citation type="submission" date="2019-07" db="EMBL/GenBank/DDBJ databases">
        <title>Whole genome shotgun sequence of Pseudonocardia sulfidoxydans NBRC 16205.</title>
        <authorList>
            <person name="Hosoyama A."/>
            <person name="Uohara A."/>
            <person name="Ohji S."/>
            <person name="Ichikawa N."/>
        </authorList>
    </citation>
    <scope>NUCLEOTIDE SEQUENCE [LARGE SCALE GENOMIC DNA]</scope>
    <source>
        <strain evidence="3 4">NBRC 16205</strain>
    </source>
</reference>
<sequence>MTVFRGIPFAAPPVGELRFAAPAPPSPWDGVRDATAFGPPPPQTGRAPGGTDWLTLNVWTPGPGRDGGLPVMVWIHGGAYTIGSADLPEYDGARLAAGGVVLVTANYRVAVEGFAHVDGAPDNRGLLDQVAMLQWVQENIRAFGGDPARVTVFGQSATCCRSRRGRHVTTWACSSATPATRTVVRGVLRHRAGGRRLPGGGLAPDLARPRLRAAAPDGTGVTTRGRCASSREPRSLALMRMSQ</sequence>
<evidence type="ECO:0000313" key="3">
    <source>
        <dbReference type="EMBL" id="GEL22356.1"/>
    </source>
</evidence>
<feature type="region of interest" description="Disordered" evidence="1">
    <location>
        <begin position="215"/>
        <end position="243"/>
    </location>
</feature>
<dbReference type="InterPro" id="IPR050309">
    <property type="entry name" value="Type-B_Carboxylest/Lipase"/>
</dbReference>
<comment type="caution">
    <text evidence="3">The sequence shown here is derived from an EMBL/GenBank/DDBJ whole genome shotgun (WGS) entry which is preliminary data.</text>
</comment>
<feature type="domain" description="Carboxylesterase type B" evidence="2">
    <location>
        <begin position="2"/>
        <end position="157"/>
    </location>
</feature>
<dbReference type="AlphaFoldDB" id="A0A511DC27"/>
<dbReference type="Gene3D" id="3.40.50.1820">
    <property type="entry name" value="alpha/beta hydrolase"/>
    <property type="match status" value="1"/>
</dbReference>
<protein>
    <recommendedName>
        <fullName evidence="2">Carboxylesterase type B domain-containing protein</fullName>
    </recommendedName>
</protein>
<evidence type="ECO:0000256" key="1">
    <source>
        <dbReference type="SAM" id="MobiDB-lite"/>
    </source>
</evidence>
<dbReference type="InterPro" id="IPR002018">
    <property type="entry name" value="CarbesteraseB"/>
</dbReference>
<dbReference type="InterPro" id="IPR029058">
    <property type="entry name" value="AB_hydrolase_fold"/>
</dbReference>
<name>A0A511DC27_9PSEU</name>
<dbReference type="EMBL" id="BJVJ01000008">
    <property type="protein sequence ID" value="GEL22356.1"/>
    <property type="molecule type" value="Genomic_DNA"/>
</dbReference>
<evidence type="ECO:0000259" key="2">
    <source>
        <dbReference type="Pfam" id="PF00135"/>
    </source>
</evidence>
<gene>
    <name evidence="3" type="ORF">PSU4_13100</name>
</gene>
<dbReference type="Pfam" id="PF00135">
    <property type="entry name" value="COesterase"/>
    <property type="match status" value="1"/>
</dbReference>
<dbReference type="SUPFAM" id="SSF53474">
    <property type="entry name" value="alpha/beta-Hydrolases"/>
    <property type="match status" value="1"/>
</dbReference>
<dbReference type="PANTHER" id="PTHR11559">
    <property type="entry name" value="CARBOXYLESTERASE"/>
    <property type="match status" value="1"/>
</dbReference>